<protein>
    <submittedName>
        <fullName evidence="1">Uncharacterized protein</fullName>
    </submittedName>
</protein>
<gene>
    <name evidence="1" type="ORF">METZ01_LOCUS224442</name>
</gene>
<dbReference type="AlphaFoldDB" id="A0A382G8L4"/>
<reference evidence="1" key="1">
    <citation type="submission" date="2018-05" db="EMBL/GenBank/DDBJ databases">
        <authorList>
            <person name="Lanie J.A."/>
            <person name="Ng W.-L."/>
            <person name="Kazmierczak K.M."/>
            <person name="Andrzejewski T.M."/>
            <person name="Davidsen T.M."/>
            <person name="Wayne K.J."/>
            <person name="Tettelin H."/>
            <person name="Glass J.I."/>
            <person name="Rusch D."/>
            <person name="Podicherti R."/>
            <person name="Tsui H.-C.T."/>
            <person name="Winkler M.E."/>
        </authorList>
    </citation>
    <scope>NUCLEOTIDE SEQUENCE</scope>
</reference>
<name>A0A382G8L4_9ZZZZ</name>
<evidence type="ECO:0000313" key="1">
    <source>
        <dbReference type="EMBL" id="SVB71588.1"/>
    </source>
</evidence>
<proteinExistence type="predicted"/>
<sequence length="29" mass="3422">ALAERKPFQRGRNFDTIAMDFDATWEMFG</sequence>
<feature type="non-terminal residue" evidence="1">
    <location>
        <position position="1"/>
    </location>
</feature>
<dbReference type="EMBL" id="UINC01054188">
    <property type="protein sequence ID" value="SVB71588.1"/>
    <property type="molecule type" value="Genomic_DNA"/>
</dbReference>
<accession>A0A382G8L4</accession>
<organism evidence="1">
    <name type="scientific">marine metagenome</name>
    <dbReference type="NCBI Taxonomy" id="408172"/>
    <lineage>
        <taxon>unclassified sequences</taxon>
        <taxon>metagenomes</taxon>
        <taxon>ecological metagenomes</taxon>
    </lineage>
</organism>